<gene>
    <name evidence="1" type="ORF">Cabys_2385</name>
</gene>
<dbReference type="KEGG" id="caby:Cabys_2385"/>
<sequence length="54" mass="6308">MRAITSNKKLFLIFTFFAHFVTSLRPQWLLIPLQKCFLVTAALPWNIRLIFGAI</sequence>
<evidence type="ECO:0000313" key="2">
    <source>
        <dbReference type="Proteomes" id="UP000183868"/>
    </source>
</evidence>
<reference evidence="1 2" key="1">
    <citation type="submission" date="2016-11" db="EMBL/GenBank/DDBJ databases">
        <title>Genomic analysis of Caldithrix abyssi and proposal of a novel bacterial phylum Caldithrichaeota.</title>
        <authorList>
            <person name="Kublanov I."/>
            <person name="Sigalova O."/>
            <person name="Gavrilov S."/>
            <person name="Lebedinsky A."/>
            <person name="Ivanova N."/>
            <person name="Daum C."/>
            <person name="Reddy T."/>
            <person name="Klenk H.P."/>
            <person name="Goker M."/>
            <person name="Reva O."/>
            <person name="Miroshnichenko M."/>
            <person name="Kyprides N."/>
            <person name="Woyke T."/>
            <person name="Gelfand M."/>
        </authorList>
    </citation>
    <scope>NUCLEOTIDE SEQUENCE [LARGE SCALE GENOMIC DNA]</scope>
    <source>
        <strain evidence="1 2">LF13</strain>
    </source>
</reference>
<dbReference type="Proteomes" id="UP000183868">
    <property type="component" value="Chromosome"/>
</dbReference>
<evidence type="ECO:0000313" key="1">
    <source>
        <dbReference type="EMBL" id="APF19134.1"/>
    </source>
</evidence>
<dbReference type="AlphaFoldDB" id="A0A1J1C9B3"/>
<protein>
    <submittedName>
        <fullName evidence="1">Uncharacterized protein</fullName>
    </submittedName>
</protein>
<name>A0A1J1C9B3_CALAY</name>
<accession>A0A1J1C9B3</accession>
<organism evidence="1 2">
    <name type="scientific">Caldithrix abyssi DSM 13497</name>
    <dbReference type="NCBI Taxonomy" id="880073"/>
    <lineage>
        <taxon>Bacteria</taxon>
        <taxon>Pseudomonadati</taxon>
        <taxon>Calditrichota</taxon>
        <taxon>Calditrichia</taxon>
        <taxon>Calditrichales</taxon>
        <taxon>Calditrichaceae</taxon>
        <taxon>Caldithrix</taxon>
    </lineage>
</organism>
<proteinExistence type="predicted"/>
<dbReference type="EMBL" id="CP018099">
    <property type="protein sequence ID" value="APF19134.1"/>
    <property type="molecule type" value="Genomic_DNA"/>
</dbReference>